<evidence type="ECO:0000313" key="1">
    <source>
        <dbReference type="EMBL" id="MFC7310779.1"/>
    </source>
</evidence>
<evidence type="ECO:0000313" key="2">
    <source>
        <dbReference type="Proteomes" id="UP001596523"/>
    </source>
</evidence>
<dbReference type="Proteomes" id="UP001596523">
    <property type="component" value="Unassembled WGS sequence"/>
</dbReference>
<keyword evidence="2" id="KW-1185">Reference proteome</keyword>
<accession>A0ABW2JXE5</accession>
<organism evidence="1 2">
    <name type="scientific">Streptomyces monticola</name>
    <dbReference type="NCBI Taxonomy" id="2666263"/>
    <lineage>
        <taxon>Bacteria</taxon>
        <taxon>Bacillati</taxon>
        <taxon>Actinomycetota</taxon>
        <taxon>Actinomycetes</taxon>
        <taxon>Kitasatosporales</taxon>
        <taxon>Streptomycetaceae</taxon>
        <taxon>Streptomyces</taxon>
    </lineage>
</organism>
<reference evidence="2" key="1">
    <citation type="journal article" date="2019" name="Int. J. Syst. Evol. Microbiol.">
        <title>The Global Catalogue of Microorganisms (GCM) 10K type strain sequencing project: providing services to taxonomists for standard genome sequencing and annotation.</title>
        <authorList>
            <consortium name="The Broad Institute Genomics Platform"/>
            <consortium name="The Broad Institute Genome Sequencing Center for Infectious Disease"/>
            <person name="Wu L."/>
            <person name="Ma J."/>
        </authorList>
    </citation>
    <scope>NUCLEOTIDE SEQUENCE [LARGE SCALE GENOMIC DNA]</scope>
    <source>
        <strain evidence="2">SYNS20</strain>
    </source>
</reference>
<comment type="caution">
    <text evidence="1">The sequence shown here is derived from an EMBL/GenBank/DDBJ whole genome shotgun (WGS) entry which is preliminary data.</text>
</comment>
<name>A0ABW2JXE5_9ACTN</name>
<dbReference type="RefSeq" id="WP_381841940.1">
    <property type="nucleotide sequence ID" value="NZ_JBHTCF010000045.1"/>
</dbReference>
<gene>
    <name evidence="1" type="ORF">ACFQVC_42025</name>
</gene>
<dbReference type="EMBL" id="JBHTCF010000045">
    <property type="protein sequence ID" value="MFC7310779.1"/>
    <property type="molecule type" value="Genomic_DNA"/>
</dbReference>
<sequence length="102" mass="10897">MDKYSVVFAADETLAVATGKSGGSGTWSVTAADRFEFTFREVFNADVTQISPTGRRAAYIKIDIAAQRSGDTFTGTGKAVVHAHDDTVIYATDAETTARRVS</sequence>
<proteinExistence type="predicted"/>
<protein>
    <submittedName>
        <fullName evidence="1">Dehydrogenase</fullName>
    </submittedName>
</protein>